<protein>
    <recommendedName>
        <fullName evidence="1">Stage 0 sporulation protein A homolog</fullName>
    </recommendedName>
</protein>
<evidence type="ECO:0000256" key="8">
    <source>
        <dbReference type="PROSITE-ProRule" id="PRU00169"/>
    </source>
</evidence>
<evidence type="ECO:0000256" key="9">
    <source>
        <dbReference type="PROSITE-ProRule" id="PRU01091"/>
    </source>
</evidence>
<evidence type="ECO:0000259" key="11">
    <source>
        <dbReference type="PROSITE" id="PS51755"/>
    </source>
</evidence>
<dbReference type="PANTHER" id="PTHR48111">
    <property type="entry name" value="REGULATOR OF RPOS"/>
    <property type="match status" value="1"/>
</dbReference>
<accession>A0A9D1WTW2</accession>
<feature type="domain" description="OmpR/PhoB-type" evidence="11">
    <location>
        <begin position="125"/>
        <end position="224"/>
    </location>
</feature>
<keyword evidence="4" id="KW-0805">Transcription regulation</keyword>
<feature type="DNA-binding region" description="OmpR/PhoB-type" evidence="9">
    <location>
        <begin position="125"/>
        <end position="224"/>
    </location>
</feature>
<dbReference type="Pfam" id="PF00072">
    <property type="entry name" value="Response_reg"/>
    <property type="match status" value="1"/>
</dbReference>
<keyword evidence="6" id="KW-0804">Transcription</keyword>
<dbReference type="PROSITE" id="PS50110">
    <property type="entry name" value="RESPONSE_REGULATORY"/>
    <property type="match status" value="1"/>
</dbReference>
<reference evidence="12" key="2">
    <citation type="submission" date="2021-04" db="EMBL/GenBank/DDBJ databases">
        <authorList>
            <person name="Gilroy R."/>
        </authorList>
    </citation>
    <scope>NUCLEOTIDE SEQUENCE</scope>
    <source>
        <strain evidence="12">CHK191-13928</strain>
    </source>
</reference>
<dbReference type="InterPro" id="IPR016032">
    <property type="entry name" value="Sig_transdc_resp-reg_C-effctor"/>
</dbReference>
<dbReference type="EMBL" id="DXEM01000005">
    <property type="protein sequence ID" value="HIX66751.1"/>
    <property type="molecule type" value="Genomic_DNA"/>
</dbReference>
<evidence type="ECO:0000313" key="13">
    <source>
        <dbReference type="Proteomes" id="UP000886721"/>
    </source>
</evidence>
<dbReference type="GO" id="GO:0005829">
    <property type="term" value="C:cytosol"/>
    <property type="evidence" value="ECO:0007669"/>
    <property type="project" value="TreeGrafter"/>
</dbReference>
<dbReference type="GO" id="GO:0000976">
    <property type="term" value="F:transcription cis-regulatory region binding"/>
    <property type="evidence" value="ECO:0007669"/>
    <property type="project" value="TreeGrafter"/>
</dbReference>
<dbReference type="InterPro" id="IPR011006">
    <property type="entry name" value="CheY-like_superfamily"/>
</dbReference>
<comment type="function">
    <text evidence="7">May play the central regulatory role in sporulation. It may be an element of the effector pathway responsible for the activation of sporulation genes in response to nutritional stress. Spo0A may act in concert with spo0H (a sigma factor) to control the expression of some genes that are critical to the sporulation process.</text>
</comment>
<keyword evidence="2 8" id="KW-0597">Phosphoprotein</keyword>
<keyword evidence="5 9" id="KW-0238">DNA-binding</keyword>
<dbReference type="Gene3D" id="1.10.10.10">
    <property type="entry name" value="Winged helix-like DNA-binding domain superfamily/Winged helix DNA-binding domain"/>
    <property type="match status" value="1"/>
</dbReference>
<dbReference type="SMART" id="SM00862">
    <property type="entry name" value="Trans_reg_C"/>
    <property type="match status" value="1"/>
</dbReference>
<dbReference type="SMART" id="SM00448">
    <property type="entry name" value="REC"/>
    <property type="match status" value="1"/>
</dbReference>
<evidence type="ECO:0000256" key="6">
    <source>
        <dbReference type="ARBA" id="ARBA00023163"/>
    </source>
</evidence>
<evidence type="ECO:0000256" key="2">
    <source>
        <dbReference type="ARBA" id="ARBA00022553"/>
    </source>
</evidence>
<sequence>MKQILIVEDDDAISQLLFEALTKDGYECEQAFSGTEAKRLLEKESYCLVMLDLMLPGISGENVLAFLRGEKQTPVIVLTAKDQLDDKIDLLKSGADDYITKPFNIEEVLARIEVQMRHQNQNIRSRDLTYKDMVLYKDTFRIEIGGQELPKITRQEFAILELLMGHPKKVFSKEEIFEYAWKEIYMGETKTLDVHISNIRKKIKQITDEGYIETVWGIGYRLQP</sequence>
<dbReference type="SUPFAM" id="SSF52172">
    <property type="entry name" value="CheY-like"/>
    <property type="match status" value="1"/>
</dbReference>
<dbReference type="InterPro" id="IPR036388">
    <property type="entry name" value="WH-like_DNA-bd_sf"/>
</dbReference>
<dbReference type="CDD" id="cd00383">
    <property type="entry name" value="trans_reg_C"/>
    <property type="match status" value="1"/>
</dbReference>
<proteinExistence type="predicted"/>
<dbReference type="AlphaFoldDB" id="A0A9D1WTW2"/>
<dbReference type="Pfam" id="PF00486">
    <property type="entry name" value="Trans_reg_C"/>
    <property type="match status" value="1"/>
</dbReference>
<dbReference type="GO" id="GO:0032993">
    <property type="term" value="C:protein-DNA complex"/>
    <property type="evidence" value="ECO:0007669"/>
    <property type="project" value="TreeGrafter"/>
</dbReference>
<comment type="caution">
    <text evidence="12">The sequence shown here is derived from an EMBL/GenBank/DDBJ whole genome shotgun (WGS) entry which is preliminary data.</text>
</comment>
<dbReference type="PANTHER" id="PTHR48111:SF2">
    <property type="entry name" value="RESPONSE REGULATOR SAER"/>
    <property type="match status" value="1"/>
</dbReference>
<evidence type="ECO:0000256" key="1">
    <source>
        <dbReference type="ARBA" id="ARBA00018672"/>
    </source>
</evidence>
<feature type="domain" description="Response regulatory" evidence="10">
    <location>
        <begin position="3"/>
        <end position="116"/>
    </location>
</feature>
<reference evidence="12" key="1">
    <citation type="journal article" date="2021" name="PeerJ">
        <title>Extensive microbial diversity within the chicken gut microbiome revealed by metagenomics and culture.</title>
        <authorList>
            <person name="Gilroy R."/>
            <person name="Ravi A."/>
            <person name="Getino M."/>
            <person name="Pursley I."/>
            <person name="Horton D.L."/>
            <person name="Alikhan N.F."/>
            <person name="Baker D."/>
            <person name="Gharbi K."/>
            <person name="Hall N."/>
            <person name="Watson M."/>
            <person name="Adriaenssens E.M."/>
            <person name="Foster-Nyarko E."/>
            <person name="Jarju S."/>
            <person name="Secka A."/>
            <person name="Antonio M."/>
            <person name="Oren A."/>
            <person name="Chaudhuri R.R."/>
            <person name="La Ragione R."/>
            <person name="Hildebrand F."/>
            <person name="Pallen M.J."/>
        </authorList>
    </citation>
    <scope>NUCLEOTIDE SEQUENCE</scope>
    <source>
        <strain evidence="12">CHK191-13928</strain>
    </source>
</reference>
<dbReference type="InterPro" id="IPR039420">
    <property type="entry name" value="WalR-like"/>
</dbReference>
<organism evidence="12 13">
    <name type="scientific">Candidatus Anaerostipes excrementavium</name>
    <dbReference type="NCBI Taxonomy" id="2838463"/>
    <lineage>
        <taxon>Bacteria</taxon>
        <taxon>Bacillati</taxon>
        <taxon>Bacillota</taxon>
        <taxon>Clostridia</taxon>
        <taxon>Lachnospirales</taxon>
        <taxon>Lachnospiraceae</taxon>
        <taxon>Anaerostipes</taxon>
    </lineage>
</organism>
<dbReference type="FunFam" id="1.10.10.10:FF:000018">
    <property type="entry name" value="DNA-binding response regulator ResD"/>
    <property type="match status" value="1"/>
</dbReference>
<dbReference type="Proteomes" id="UP000886721">
    <property type="component" value="Unassembled WGS sequence"/>
</dbReference>
<dbReference type="Gene3D" id="3.40.50.2300">
    <property type="match status" value="1"/>
</dbReference>
<evidence type="ECO:0000256" key="5">
    <source>
        <dbReference type="ARBA" id="ARBA00023125"/>
    </source>
</evidence>
<feature type="modified residue" description="4-aspartylphosphate" evidence="8">
    <location>
        <position position="52"/>
    </location>
</feature>
<dbReference type="SUPFAM" id="SSF46894">
    <property type="entry name" value="C-terminal effector domain of the bipartite response regulators"/>
    <property type="match status" value="1"/>
</dbReference>
<name>A0A9D1WTW2_9FIRM</name>
<dbReference type="InterPro" id="IPR001789">
    <property type="entry name" value="Sig_transdc_resp-reg_receiver"/>
</dbReference>
<keyword evidence="3" id="KW-0902">Two-component regulatory system</keyword>
<dbReference type="FunFam" id="3.40.50.2300:FF:000001">
    <property type="entry name" value="DNA-binding response regulator PhoB"/>
    <property type="match status" value="1"/>
</dbReference>
<evidence type="ECO:0000313" key="12">
    <source>
        <dbReference type="EMBL" id="HIX66751.1"/>
    </source>
</evidence>
<evidence type="ECO:0000259" key="10">
    <source>
        <dbReference type="PROSITE" id="PS50110"/>
    </source>
</evidence>
<dbReference type="PROSITE" id="PS51755">
    <property type="entry name" value="OMPR_PHOB"/>
    <property type="match status" value="1"/>
</dbReference>
<dbReference type="InterPro" id="IPR001867">
    <property type="entry name" value="OmpR/PhoB-type_DNA-bd"/>
</dbReference>
<dbReference type="GO" id="GO:0000156">
    <property type="term" value="F:phosphorelay response regulator activity"/>
    <property type="evidence" value="ECO:0007669"/>
    <property type="project" value="TreeGrafter"/>
</dbReference>
<dbReference type="Gene3D" id="6.10.250.690">
    <property type="match status" value="1"/>
</dbReference>
<evidence type="ECO:0000256" key="7">
    <source>
        <dbReference type="ARBA" id="ARBA00024867"/>
    </source>
</evidence>
<dbReference type="GO" id="GO:0006355">
    <property type="term" value="P:regulation of DNA-templated transcription"/>
    <property type="evidence" value="ECO:0007669"/>
    <property type="project" value="InterPro"/>
</dbReference>
<evidence type="ECO:0000256" key="3">
    <source>
        <dbReference type="ARBA" id="ARBA00023012"/>
    </source>
</evidence>
<evidence type="ECO:0000256" key="4">
    <source>
        <dbReference type="ARBA" id="ARBA00023015"/>
    </source>
</evidence>
<gene>
    <name evidence="12" type="ORF">H9735_01345</name>
</gene>